<gene>
    <name evidence="1" type="ORF">HY3_05570</name>
</gene>
<evidence type="ECO:0000313" key="2">
    <source>
        <dbReference type="Proteomes" id="UP000249123"/>
    </source>
</evidence>
<dbReference type="AlphaFoldDB" id="A0A8B2PJK1"/>
<dbReference type="RefSeq" id="WP_112063373.1">
    <property type="nucleotide sequence ID" value="NZ_AWFB01000078.1"/>
</dbReference>
<evidence type="ECO:0008006" key="3">
    <source>
        <dbReference type="Google" id="ProtNLM"/>
    </source>
</evidence>
<comment type="caution">
    <text evidence="1">The sequence shown here is derived from an EMBL/GenBank/DDBJ whole genome shotgun (WGS) entry which is preliminary data.</text>
</comment>
<dbReference type="Proteomes" id="UP000249123">
    <property type="component" value="Unassembled WGS sequence"/>
</dbReference>
<name>A0A8B2PJK1_9PROT</name>
<reference evidence="1 2" key="1">
    <citation type="submission" date="2013-04" db="EMBL/GenBank/DDBJ databases">
        <title>Hyphomonas sp. T24B3 Genome Sequencing.</title>
        <authorList>
            <person name="Lai Q."/>
            <person name="Shao Z."/>
        </authorList>
    </citation>
    <scope>NUCLEOTIDE SEQUENCE [LARGE SCALE GENOMIC DNA]</scope>
    <source>
        <strain evidence="1 2">T24B3</strain>
    </source>
</reference>
<proteinExistence type="predicted"/>
<evidence type="ECO:0000313" key="1">
    <source>
        <dbReference type="EMBL" id="RAN30618.1"/>
    </source>
</evidence>
<organism evidence="1 2">
    <name type="scientific">Hyphomonas pacifica</name>
    <dbReference type="NCBI Taxonomy" id="1280941"/>
    <lineage>
        <taxon>Bacteria</taxon>
        <taxon>Pseudomonadati</taxon>
        <taxon>Pseudomonadota</taxon>
        <taxon>Alphaproteobacteria</taxon>
        <taxon>Hyphomonadales</taxon>
        <taxon>Hyphomonadaceae</taxon>
        <taxon>Hyphomonas</taxon>
    </lineage>
</organism>
<accession>A0A8B2PJK1</accession>
<protein>
    <recommendedName>
        <fullName evidence="3">DUF1353 domain-containing protein</fullName>
    </recommendedName>
</protein>
<dbReference type="EMBL" id="AWFB01000078">
    <property type="protein sequence ID" value="RAN30618.1"/>
    <property type="molecule type" value="Genomic_DNA"/>
</dbReference>
<dbReference type="InterPro" id="IPR010767">
    <property type="entry name" value="Phage_CGC-2007_Cje0229"/>
</dbReference>
<sequence>MLFLPSEVRPVSEEVRAGLVLSRVGYEETGTLRQGRAEYRLLRDLWYTDPRTGKTYRVERGFVSDIHSLPRLLRPWQPRNPCWWSPAFFHDRLLEGGEVSIREANRVYLHIMQDLGVRWPHRFVAFAGVEFARFAFPDRITCIDPDNAELIARVSGRQAVQDETGPAIRKAIFMAVRAAAGGYLKSRGVPLP</sequence>
<keyword evidence="2" id="KW-1185">Reference proteome</keyword>
<dbReference type="Pfam" id="PF07087">
    <property type="entry name" value="DUF1353"/>
    <property type="match status" value="1"/>
</dbReference>